<keyword evidence="2" id="KW-1185">Reference proteome</keyword>
<dbReference type="EMBL" id="BPLR01010113">
    <property type="protein sequence ID" value="GIY36985.1"/>
    <property type="molecule type" value="Genomic_DNA"/>
</dbReference>
<comment type="caution">
    <text evidence="1">The sequence shown here is derived from an EMBL/GenBank/DDBJ whole genome shotgun (WGS) entry which is preliminary data.</text>
</comment>
<name>A0AAV4ST82_CAEEX</name>
<gene>
    <name evidence="1" type="ORF">CEXT_793361</name>
</gene>
<dbReference type="Proteomes" id="UP001054945">
    <property type="component" value="Unassembled WGS sequence"/>
</dbReference>
<dbReference type="AlphaFoldDB" id="A0AAV4ST82"/>
<evidence type="ECO:0000313" key="1">
    <source>
        <dbReference type="EMBL" id="GIY36985.1"/>
    </source>
</evidence>
<evidence type="ECO:0000313" key="2">
    <source>
        <dbReference type="Proteomes" id="UP001054945"/>
    </source>
</evidence>
<proteinExistence type="predicted"/>
<organism evidence="1 2">
    <name type="scientific">Caerostris extrusa</name>
    <name type="common">Bark spider</name>
    <name type="synonym">Caerostris bankana</name>
    <dbReference type="NCBI Taxonomy" id="172846"/>
    <lineage>
        <taxon>Eukaryota</taxon>
        <taxon>Metazoa</taxon>
        <taxon>Ecdysozoa</taxon>
        <taxon>Arthropoda</taxon>
        <taxon>Chelicerata</taxon>
        <taxon>Arachnida</taxon>
        <taxon>Araneae</taxon>
        <taxon>Araneomorphae</taxon>
        <taxon>Entelegynae</taxon>
        <taxon>Araneoidea</taxon>
        <taxon>Araneidae</taxon>
        <taxon>Caerostris</taxon>
    </lineage>
</organism>
<reference evidence="1 2" key="1">
    <citation type="submission" date="2021-06" db="EMBL/GenBank/DDBJ databases">
        <title>Caerostris extrusa draft genome.</title>
        <authorList>
            <person name="Kono N."/>
            <person name="Arakawa K."/>
        </authorList>
    </citation>
    <scope>NUCLEOTIDE SEQUENCE [LARGE SCALE GENOMIC DNA]</scope>
</reference>
<sequence length="164" mass="18796">MEKAPFYKPMPILCSLSRRRVDAPQKTMNRFITATAAAETVCLLTCAENANGMIETDGCQVCHCYSRRDFFFKEALMEVDTKPVAFGKAVYSYLHNGNGRKNQTIPNYSRKRMSVHEKKKKKQADLTVGAPCFQALINHLHHMQVSFRILVRVFGKHPSLWEKK</sequence>
<accession>A0AAV4ST82</accession>
<protein>
    <submittedName>
        <fullName evidence="1">Uncharacterized protein</fullName>
    </submittedName>
</protein>